<dbReference type="AlphaFoldDB" id="A0A109G2C2"/>
<evidence type="ECO:0000313" key="2">
    <source>
        <dbReference type="Proteomes" id="UP000065797"/>
    </source>
</evidence>
<evidence type="ECO:0008006" key="3">
    <source>
        <dbReference type="Google" id="ProtNLM"/>
    </source>
</evidence>
<comment type="caution">
    <text evidence="1">The sequence shown here is derived from an EMBL/GenBank/DDBJ whole genome shotgun (WGS) entry which is preliminary data.</text>
</comment>
<name>A0A109G2C2_BACMY</name>
<accession>A0A109G2C2</accession>
<proteinExistence type="predicted"/>
<gene>
    <name evidence="1" type="ORF">AWW70_19165</name>
</gene>
<dbReference type="EMBL" id="LRPH01000070">
    <property type="protein sequence ID" value="KWU58956.1"/>
    <property type="molecule type" value="Genomic_DNA"/>
</dbReference>
<sequence length="396" mass="45915">MDINIGTTNVEESNDFLRCLWAEMKKEFGVCGWHYTPYKMGPLKKITFGFVNIGESYPLEVGISYNEKGSINNIYFLAEHGKKEIVKGTELFQRLKKVTTAAKQNVGQCDTLYFRTAIKSFYSLVSYRDENFTIEPMVGDVSEFSFGVKAYDRNQAKGFVTQKKKQLMDFLSVETNAVFESVNWWEEGLIENPKLEVFQEEDFIDDHSVKEDYFVISEKGKKFVNILTDTEQDLNPEIELFLKACSHFHSARKQEQKMFHEDENGMVVVHNKGDETELATTLYLSALEVATLIGFKEEKCDACGQPKFQISKRVRELTSRYLPKHLVKDFVNYYDKRSKYLHAGMRLNTETPTKSLIPLLDNQDKSGCDLPNKTPLINIREYVSYCLRKFYRENLL</sequence>
<dbReference type="Proteomes" id="UP000065797">
    <property type="component" value="Unassembled WGS sequence"/>
</dbReference>
<organism evidence="1 2">
    <name type="scientific">Bacillus mycoides</name>
    <dbReference type="NCBI Taxonomy" id="1405"/>
    <lineage>
        <taxon>Bacteria</taxon>
        <taxon>Bacillati</taxon>
        <taxon>Bacillota</taxon>
        <taxon>Bacilli</taxon>
        <taxon>Bacillales</taxon>
        <taxon>Bacillaceae</taxon>
        <taxon>Bacillus</taxon>
        <taxon>Bacillus cereus group</taxon>
    </lineage>
</organism>
<dbReference type="RefSeq" id="WP_060750981.1">
    <property type="nucleotide sequence ID" value="NZ_LRPH01000070.1"/>
</dbReference>
<reference evidence="1 2" key="1">
    <citation type="submission" date="2016-01" db="EMBL/GenBank/DDBJ databases">
        <authorList>
            <person name="McClelland M."/>
            <person name="Jain A."/>
            <person name="Saraogi P."/>
            <person name="Mendelson R."/>
            <person name="Westerman R."/>
            <person name="SanMiguel P."/>
            <person name="Csonka L."/>
        </authorList>
    </citation>
    <scope>NUCLEOTIDE SEQUENCE [LARGE SCALE GENOMIC DNA]</scope>
    <source>
        <strain evidence="1 2">PE8-15</strain>
    </source>
</reference>
<evidence type="ECO:0000313" key="1">
    <source>
        <dbReference type="EMBL" id="KWU58956.1"/>
    </source>
</evidence>
<protein>
    <recommendedName>
        <fullName evidence="3">Apea-like HEPN domain-containing protein</fullName>
    </recommendedName>
</protein>